<evidence type="ECO:0000313" key="1">
    <source>
        <dbReference type="EMBL" id="DAE23713.1"/>
    </source>
</evidence>
<reference evidence="1" key="1">
    <citation type="journal article" date="2021" name="Proc. Natl. Acad. Sci. U.S.A.">
        <title>A Catalog of Tens of Thousands of Viruses from Human Metagenomes Reveals Hidden Associations with Chronic Diseases.</title>
        <authorList>
            <person name="Tisza M.J."/>
            <person name="Buck C.B."/>
        </authorList>
    </citation>
    <scope>NUCLEOTIDE SEQUENCE</scope>
    <source>
        <strain evidence="1">Ctcj91</strain>
    </source>
</reference>
<organism evidence="1">
    <name type="scientific">Siphoviridae sp. ctcj91</name>
    <dbReference type="NCBI Taxonomy" id="2826395"/>
    <lineage>
        <taxon>Viruses</taxon>
        <taxon>Duplodnaviria</taxon>
        <taxon>Heunggongvirae</taxon>
        <taxon>Uroviricota</taxon>
        <taxon>Caudoviricetes</taxon>
    </lineage>
</organism>
<protein>
    <submittedName>
        <fullName evidence="1">Uncharacterized protein</fullName>
    </submittedName>
</protein>
<proteinExistence type="predicted"/>
<accession>A0A8S5QY35</accession>
<name>A0A8S5QY35_9CAUD</name>
<sequence length="111" mass="12852">MTFYINQVNLPESDWKHRCIGLFDNNEWEGRGSFCGYYGAEFYKNTTLLAYGIQLITGNESYDPKAHFDGGFFADVNTYYDEICIGSGMWEIKLEADSEKEAIEIFKAQNW</sequence>
<dbReference type="EMBL" id="BK015758">
    <property type="protein sequence ID" value="DAE23713.1"/>
    <property type="molecule type" value="Genomic_DNA"/>
</dbReference>